<sequence>MPYSLIQSSHTLFRQLSINRNYENKVK</sequence>
<dbReference type="AlphaFoldDB" id="A0A1I7WLG2"/>
<keyword evidence="1" id="KW-1185">Reference proteome</keyword>
<proteinExistence type="predicted"/>
<dbReference type="Proteomes" id="UP000095283">
    <property type="component" value="Unplaced"/>
</dbReference>
<reference evidence="2" key="1">
    <citation type="submission" date="2016-11" db="UniProtKB">
        <authorList>
            <consortium name="WormBaseParasite"/>
        </authorList>
    </citation>
    <scope>IDENTIFICATION</scope>
</reference>
<evidence type="ECO:0000313" key="1">
    <source>
        <dbReference type="Proteomes" id="UP000095283"/>
    </source>
</evidence>
<dbReference type="WBParaSite" id="Hba_05981">
    <property type="protein sequence ID" value="Hba_05981"/>
    <property type="gene ID" value="Hba_05981"/>
</dbReference>
<name>A0A1I7WLG2_HETBA</name>
<accession>A0A1I7WLG2</accession>
<protein>
    <submittedName>
        <fullName evidence="2">Uncharacterized protein</fullName>
    </submittedName>
</protein>
<evidence type="ECO:0000313" key="2">
    <source>
        <dbReference type="WBParaSite" id="Hba_05981"/>
    </source>
</evidence>
<organism evidence="1 2">
    <name type="scientific">Heterorhabditis bacteriophora</name>
    <name type="common">Entomopathogenic nematode worm</name>
    <dbReference type="NCBI Taxonomy" id="37862"/>
    <lineage>
        <taxon>Eukaryota</taxon>
        <taxon>Metazoa</taxon>
        <taxon>Ecdysozoa</taxon>
        <taxon>Nematoda</taxon>
        <taxon>Chromadorea</taxon>
        <taxon>Rhabditida</taxon>
        <taxon>Rhabditina</taxon>
        <taxon>Rhabditomorpha</taxon>
        <taxon>Strongyloidea</taxon>
        <taxon>Heterorhabditidae</taxon>
        <taxon>Heterorhabditis</taxon>
    </lineage>
</organism>